<feature type="domain" description="POTRA" evidence="13">
    <location>
        <begin position="210"/>
        <end position="274"/>
    </location>
</feature>
<dbReference type="InterPro" id="IPR039910">
    <property type="entry name" value="D15-like"/>
</dbReference>
<evidence type="ECO:0000256" key="6">
    <source>
        <dbReference type="ARBA" id="ARBA00022729"/>
    </source>
</evidence>
<feature type="domain" description="Bacterial surface antigen (D15)" evidence="12">
    <location>
        <begin position="403"/>
        <end position="574"/>
    </location>
</feature>
<keyword evidence="5" id="KW-0812">Transmembrane</keyword>
<dbReference type="GO" id="GO:0009306">
    <property type="term" value="P:protein secretion"/>
    <property type="evidence" value="ECO:0007669"/>
    <property type="project" value="TreeGrafter"/>
</dbReference>
<dbReference type="InterPro" id="IPR035243">
    <property type="entry name" value="TamA_POTRA_Dom_1"/>
</dbReference>
<dbReference type="Gene3D" id="3.10.20.310">
    <property type="entry name" value="membrane protein fhac"/>
    <property type="match status" value="3"/>
</dbReference>
<evidence type="ECO:0000256" key="5">
    <source>
        <dbReference type="ARBA" id="ARBA00022692"/>
    </source>
</evidence>
<evidence type="ECO:0000256" key="7">
    <source>
        <dbReference type="ARBA" id="ARBA00023136"/>
    </source>
</evidence>
<evidence type="ECO:0000256" key="2">
    <source>
        <dbReference type="ARBA" id="ARBA00010248"/>
    </source>
</evidence>
<keyword evidence="4" id="KW-1134">Transmembrane beta strand</keyword>
<comment type="subcellular location">
    <subcellularLocation>
        <location evidence="1">Cell outer membrane</location>
    </subcellularLocation>
</comment>
<keyword evidence="7" id="KW-0472">Membrane</keyword>
<evidence type="ECO:0000259" key="13">
    <source>
        <dbReference type="Pfam" id="PF07244"/>
    </source>
</evidence>
<dbReference type="GO" id="GO:0097347">
    <property type="term" value="C:TAM protein secretion complex"/>
    <property type="evidence" value="ECO:0007669"/>
    <property type="project" value="TreeGrafter"/>
</dbReference>
<feature type="chain" id="PRO_5011634635" description="Translocation and assembly module subunit TamA" evidence="11">
    <location>
        <begin position="33"/>
        <end position="587"/>
    </location>
</feature>
<dbReference type="AlphaFoldDB" id="A0A1H9F6K8"/>
<evidence type="ECO:0000256" key="4">
    <source>
        <dbReference type="ARBA" id="ARBA00022452"/>
    </source>
</evidence>
<keyword evidence="8" id="KW-0998">Cell outer membrane</keyword>
<keyword evidence="6 11" id="KW-0732">Signal</keyword>
<accession>A0A1H9F6K8</accession>
<keyword evidence="16" id="KW-1185">Reference proteome</keyword>
<sequence length="587" mass="64750">MLGGGRGRAWRARLAAAGLLGGALLLPAAAQANIEVEVSGVSGAMKANAEAYLSIRDAANQKDLDQATVDRLQRQAGPELREALRPFGYYNPFIDARLEGTAPKWKAQYIIHPGPRTVWKRVDIQISGEGAADFEKELKRMHRRLQEGEGILHSDYDEAKAILSSAAYARGYLDAQYAEAELRVTPADNSAEAVLHFDTGPRYRFGEFSIEQTGERPLEDAFLRRYVKIHAGADYDPQKLLDTQFALSDLGYFQSVEMLPQREQAQDHQVPILIRTTPRKSQRYDFGIGYGTDTGVRGSVASDFRHLNDTGHSLHVETQVSHIKNTAAGEYRIPRGDKPGEMFTLNGVLGQQDYSAGLSRFYGFGAGLARTPGKWQRRYYLKYLHEDSTLGEDVTAADMLMPGLTLNRASLDDAIYARQGWSLFFDVHGAVKDAMSSVSFTQAHLIVKGAYPLWQRTRLLARYETGANLVDQFSRLPASQRFFAGGDQSVRGYDYQSIGPRDANGAVVGGNFLTTMSLELETRVYGNWGAATFYDAGGVENHVSPKLKQGIGVGLRYRAPIGSVQIDLAHPVEDNGVRLHIGVRVGL</sequence>
<proteinExistence type="inferred from homology"/>
<dbReference type="Pfam" id="PF07244">
    <property type="entry name" value="POTRA"/>
    <property type="match status" value="1"/>
</dbReference>
<dbReference type="RefSeq" id="WP_093284446.1">
    <property type="nucleotide sequence ID" value="NZ_FOFS01000005.1"/>
</dbReference>
<evidence type="ECO:0000313" key="15">
    <source>
        <dbReference type="EMBL" id="SEQ33053.1"/>
    </source>
</evidence>
<evidence type="ECO:0000256" key="1">
    <source>
        <dbReference type="ARBA" id="ARBA00004442"/>
    </source>
</evidence>
<organism evidence="15 16">
    <name type="scientific">Solimonas aquatica</name>
    <dbReference type="NCBI Taxonomy" id="489703"/>
    <lineage>
        <taxon>Bacteria</taxon>
        <taxon>Pseudomonadati</taxon>
        <taxon>Pseudomonadota</taxon>
        <taxon>Gammaproteobacteria</taxon>
        <taxon>Nevskiales</taxon>
        <taxon>Nevskiaceae</taxon>
        <taxon>Solimonas</taxon>
    </lineage>
</organism>
<dbReference type="GO" id="GO:0009279">
    <property type="term" value="C:cell outer membrane"/>
    <property type="evidence" value="ECO:0007669"/>
    <property type="project" value="UniProtKB-SubCell"/>
</dbReference>
<dbReference type="PANTHER" id="PTHR12815">
    <property type="entry name" value="SORTING AND ASSEMBLY MACHINERY SAMM50 PROTEIN FAMILY MEMBER"/>
    <property type="match status" value="1"/>
</dbReference>
<evidence type="ECO:0000256" key="8">
    <source>
        <dbReference type="ARBA" id="ARBA00023237"/>
    </source>
</evidence>
<dbReference type="PANTHER" id="PTHR12815:SF47">
    <property type="entry name" value="TRANSLOCATION AND ASSEMBLY MODULE SUBUNIT TAMA"/>
    <property type="match status" value="1"/>
</dbReference>
<dbReference type="InterPro" id="IPR000184">
    <property type="entry name" value="Bac_surfAg_D15"/>
</dbReference>
<gene>
    <name evidence="15" type="ORF">SAMN04488038_105255</name>
</gene>
<dbReference type="Proteomes" id="UP000199233">
    <property type="component" value="Unassembled WGS sequence"/>
</dbReference>
<name>A0A1H9F6K8_9GAMM</name>
<feature type="signal peptide" evidence="11">
    <location>
        <begin position="1"/>
        <end position="32"/>
    </location>
</feature>
<evidence type="ECO:0000313" key="16">
    <source>
        <dbReference type="Proteomes" id="UP000199233"/>
    </source>
</evidence>
<evidence type="ECO:0000259" key="14">
    <source>
        <dbReference type="Pfam" id="PF17243"/>
    </source>
</evidence>
<comment type="similarity">
    <text evidence="2">Belongs to the TamA family.</text>
</comment>
<dbReference type="Gene3D" id="2.40.160.50">
    <property type="entry name" value="membrane protein fhac: a member of the omp85/tpsb transporter family"/>
    <property type="match status" value="1"/>
</dbReference>
<protein>
    <recommendedName>
        <fullName evidence="3">Translocation and assembly module subunit TamA</fullName>
    </recommendedName>
    <alternativeName>
        <fullName evidence="9">Autotransporter assembly factor TamA</fullName>
    </alternativeName>
</protein>
<dbReference type="EMBL" id="FOFS01000005">
    <property type="protein sequence ID" value="SEQ33053.1"/>
    <property type="molecule type" value="Genomic_DNA"/>
</dbReference>
<evidence type="ECO:0000259" key="12">
    <source>
        <dbReference type="Pfam" id="PF01103"/>
    </source>
</evidence>
<feature type="domain" description="TamA POTRA" evidence="14">
    <location>
        <begin position="35"/>
        <end position="113"/>
    </location>
</feature>
<reference evidence="15 16" key="1">
    <citation type="submission" date="2016-10" db="EMBL/GenBank/DDBJ databases">
        <authorList>
            <person name="de Groot N.N."/>
        </authorList>
    </citation>
    <scope>NUCLEOTIDE SEQUENCE [LARGE SCALE GENOMIC DNA]</scope>
    <source>
        <strain evidence="15 16">DSM 25927</strain>
    </source>
</reference>
<evidence type="ECO:0000256" key="11">
    <source>
        <dbReference type="SAM" id="SignalP"/>
    </source>
</evidence>
<evidence type="ECO:0000256" key="3">
    <source>
        <dbReference type="ARBA" id="ARBA00015419"/>
    </source>
</evidence>
<dbReference type="STRING" id="489703.SAMN04488038_105255"/>
<dbReference type="Pfam" id="PF17243">
    <property type="entry name" value="POTRA_TamA_1"/>
    <property type="match status" value="1"/>
</dbReference>
<evidence type="ECO:0000256" key="9">
    <source>
        <dbReference type="ARBA" id="ARBA00033063"/>
    </source>
</evidence>
<comment type="subunit">
    <text evidence="10">Interacts with TamB to form the translocation and assembly module (TAM).</text>
</comment>
<dbReference type="Pfam" id="PF01103">
    <property type="entry name" value="Omp85"/>
    <property type="match status" value="1"/>
</dbReference>
<dbReference type="InterPro" id="IPR010827">
    <property type="entry name" value="BamA/TamA_POTRA"/>
</dbReference>
<evidence type="ECO:0000256" key="10">
    <source>
        <dbReference type="ARBA" id="ARBA00093548"/>
    </source>
</evidence>